<evidence type="ECO:0000259" key="1">
    <source>
        <dbReference type="SMART" id="SM01008"/>
    </source>
</evidence>
<dbReference type="SUPFAM" id="SSF56003">
    <property type="entry name" value="Molybdenum cofactor-binding domain"/>
    <property type="match status" value="1"/>
</dbReference>
<dbReference type="InterPro" id="IPR046867">
    <property type="entry name" value="AldOxase/xan_DH_MoCoBD2"/>
</dbReference>
<dbReference type="Pfam" id="PF20256">
    <property type="entry name" value="MoCoBD_2"/>
    <property type="match status" value="1"/>
</dbReference>
<sequence length="735" mass="78211">MKFDTPATTNPIDQGKVVGRAQDRIDGPLKTTGTAPYAYEHHDVAPGQVYGYPVCATIAKGRIRSIDTDAAKAAPGVLGIVTAANAGKLGKGKMNTAHLLGGPEIQHYHQAVALVVAETFEQARAAAHLIKVDYTRSDGAFDLAKAKGQAKMPSDSQDNKDTAHGDFAGAFASAPVKLDATYTTPDHSHAMMEPHASIAQWEGDQLTLWTSNQMIAWSVGDVALTLGIPKEKVRLVSPYIGGGFGGKLFVRSDAVLAALGAKAVGRPVKVTLPRPLIINNTTHRPATLQRIRLGATREGKITAFGHESWSGDLEGGQPETAVSQSQLLYAGENRMTAMRLAVLDLPEGNAMRAPGEASGMMALEVAMDELAEKLAMDPVELRIVNDTQVDPNHPERPFSQRHMVQCLRMGADKFGWNQRSAKPGTRREGRWLIGMGMATAFRNNLNMKSAARVRLGADGVVTVQTDMTDIGTGTYTILAQTAAEMMGVPLERVKVELGDSSFPVSAGSGGQWGANSSTAGVYAACVKLREAVAGKFGMDVDSVRFEDGMVVAGGQREKLADAAADGELVAEDKMEYGDLAKKYQQSTFGGHFVEVAVDSATAEIRIRRMLAVCSAGRILNPKSARSQVIGAMTMGAGAALMEELVVDKRLGFFVNHDLAGYEVPVHADIPHQEVIFLEETDPIVSPMKAKGVGELGICGVAAAIANAVYNATGVRVRDYPVTLDKLLKEMPALTA</sequence>
<dbReference type="Pfam" id="PF02738">
    <property type="entry name" value="MoCoBD_1"/>
    <property type="match status" value="1"/>
</dbReference>
<dbReference type="InterPro" id="IPR008274">
    <property type="entry name" value="AldOxase/xan_DH_MoCoBD1"/>
</dbReference>
<organism evidence="2 3">
    <name type="scientific">Pseudoxanthomonas winnipegensis</name>
    <dbReference type="NCBI Taxonomy" id="2480810"/>
    <lineage>
        <taxon>Bacteria</taxon>
        <taxon>Pseudomonadati</taxon>
        <taxon>Pseudomonadota</taxon>
        <taxon>Gammaproteobacteria</taxon>
        <taxon>Lysobacterales</taxon>
        <taxon>Lysobacteraceae</taxon>
        <taxon>Pseudoxanthomonas</taxon>
    </lineage>
</organism>
<evidence type="ECO:0000313" key="3">
    <source>
        <dbReference type="Proteomes" id="UP000292087"/>
    </source>
</evidence>
<name>A0A4Q8M017_9GAMM</name>
<accession>A0A4Q8M017</accession>
<dbReference type="EMBL" id="SHMF01000001">
    <property type="protein sequence ID" value="TAA37344.1"/>
    <property type="molecule type" value="Genomic_DNA"/>
</dbReference>
<dbReference type="InterPro" id="IPR000674">
    <property type="entry name" value="Ald_Oxase/Xan_DH_a/b"/>
</dbReference>
<evidence type="ECO:0000313" key="2">
    <source>
        <dbReference type="EMBL" id="TAA37344.1"/>
    </source>
</evidence>
<dbReference type="InterPro" id="IPR016208">
    <property type="entry name" value="Ald_Oxase/xanthine_DH-like"/>
</dbReference>
<comment type="caution">
    <text evidence="2">The sequence shown here is derived from an EMBL/GenBank/DDBJ whole genome shotgun (WGS) entry which is preliminary data.</text>
</comment>
<dbReference type="Proteomes" id="UP000292087">
    <property type="component" value="Unassembled WGS sequence"/>
</dbReference>
<dbReference type="SMART" id="SM01008">
    <property type="entry name" value="Ald_Xan_dh_C"/>
    <property type="match status" value="1"/>
</dbReference>
<dbReference type="AlphaFoldDB" id="A0A4Q8M017"/>
<dbReference type="Pfam" id="PF01315">
    <property type="entry name" value="Ald_Xan_dh_C"/>
    <property type="match status" value="1"/>
</dbReference>
<dbReference type="PANTHER" id="PTHR11908">
    <property type="entry name" value="XANTHINE DEHYDROGENASE"/>
    <property type="match status" value="1"/>
</dbReference>
<dbReference type="GO" id="GO:0016491">
    <property type="term" value="F:oxidoreductase activity"/>
    <property type="evidence" value="ECO:0007669"/>
    <property type="project" value="InterPro"/>
</dbReference>
<dbReference type="NCBIfam" id="NF041671">
    <property type="entry name" value="peri_hyde_PaoC"/>
    <property type="match status" value="1"/>
</dbReference>
<dbReference type="SUPFAM" id="SSF54665">
    <property type="entry name" value="CO dehydrogenase molybdoprotein N-domain-like"/>
    <property type="match status" value="1"/>
</dbReference>
<dbReference type="RefSeq" id="WP_130522353.1">
    <property type="nucleotide sequence ID" value="NZ_SHLZ01000001.1"/>
</dbReference>
<dbReference type="GO" id="GO:0005506">
    <property type="term" value="F:iron ion binding"/>
    <property type="evidence" value="ECO:0007669"/>
    <property type="project" value="InterPro"/>
</dbReference>
<proteinExistence type="predicted"/>
<dbReference type="Gene3D" id="3.30.365.10">
    <property type="entry name" value="Aldehyde oxidase/xanthine dehydrogenase, molybdopterin binding domain"/>
    <property type="match status" value="4"/>
</dbReference>
<dbReference type="PANTHER" id="PTHR11908:SF123">
    <property type="entry name" value="ALDEHYDE OXIDOREDUCTASE MOLYBDENUM-BINDING SUBUNIT PAOC"/>
    <property type="match status" value="1"/>
</dbReference>
<gene>
    <name evidence="2" type="ORF">EA656_01345</name>
</gene>
<dbReference type="InterPro" id="IPR036856">
    <property type="entry name" value="Ald_Oxase/Xan_DH_a/b_sf"/>
</dbReference>
<protein>
    <submittedName>
        <fullName evidence="2">Xanthine dehydrogenase family protein molybdopterin-binding subunit</fullName>
    </submittedName>
</protein>
<reference evidence="2 3" key="1">
    <citation type="submission" date="2019-02" db="EMBL/GenBank/DDBJ databases">
        <title>WGS of Pseudoxanthomonas species novum from clinical isolates.</title>
        <authorList>
            <person name="Bernier A.-M."/>
            <person name="Bernard K."/>
            <person name="Vachon A."/>
        </authorList>
    </citation>
    <scope>NUCLEOTIDE SEQUENCE [LARGE SCALE GENOMIC DNA]</scope>
    <source>
        <strain evidence="2 3">NML140781</strain>
    </source>
</reference>
<dbReference type="InterPro" id="IPR049648">
    <property type="entry name" value="PaoC-like"/>
</dbReference>
<feature type="domain" description="Aldehyde oxidase/xanthine dehydrogenase a/b hammerhead" evidence="1">
    <location>
        <begin position="32"/>
        <end position="138"/>
    </location>
</feature>
<dbReference type="InterPro" id="IPR037165">
    <property type="entry name" value="AldOxase/xan_DH_Mopterin-bd_sf"/>
</dbReference>
<dbReference type="Gene3D" id="3.90.1170.50">
    <property type="entry name" value="Aldehyde oxidase/xanthine dehydrogenase, a/b hammerhead"/>
    <property type="match status" value="1"/>
</dbReference>